<proteinExistence type="predicted"/>
<dbReference type="KEGG" id="ptm:GSPATT00031911001"/>
<reference evidence="2 3" key="1">
    <citation type="journal article" date="2006" name="Nature">
        <title>Global trends of whole-genome duplications revealed by the ciliate Paramecium tetraurelia.</title>
        <authorList>
            <consortium name="Genoscope"/>
            <person name="Aury J.-M."/>
            <person name="Jaillon O."/>
            <person name="Duret L."/>
            <person name="Noel B."/>
            <person name="Jubin C."/>
            <person name="Porcel B.M."/>
            <person name="Segurens B."/>
            <person name="Daubin V."/>
            <person name="Anthouard V."/>
            <person name="Aiach N."/>
            <person name="Arnaiz O."/>
            <person name="Billaut A."/>
            <person name="Beisson J."/>
            <person name="Blanc I."/>
            <person name="Bouhouche K."/>
            <person name="Camara F."/>
            <person name="Duharcourt S."/>
            <person name="Guigo R."/>
            <person name="Gogendeau D."/>
            <person name="Katinka M."/>
            <person name="Keller A.-M."/>
            <person name="Kissmehl R."/>
            <person name="Klotz C."/>
            <person name="Koll F."/>
            <person name="Le Moue A."/>
            <person name="Lepere C."/>
            <person name="Malinsky S."/>
            <person name="Nowacki M."/>
            <person name="Nowak J.K."/>
            <person name="Plattner H."/>
            <person name="Poulain J."/>
            <person name="Ruiz F."/>
            <person name="Serrano V."/>
            <person name="Zagulski M."/>
            <person name="Dessen P."/>
            <person name="Betermier M."/>
            <person name="Weissenbach J."/>
            <person name="Scarpelli C."/>
            <person name="Schachter V."/>
            <person name="Sperling L."/>
            <person name="Meyer E."/>
            <person name="Cohen J."/>
            <person name="Wincker P."/>
        </authorList>
    </citation>
    <scope>NUCLEOTIDE SEQUENCE [LARGE SCALE GENOMIC DNA]</scope>
    <source>
        <strain evidence="2 3">Stock d4-2</strain>
    </source>
</reference>
<accession>A0BT12</accession>
<protein>
    <submittedName>
        <fullName evidence="2">Uncharacterized protein</fullName>
    </submittedName>
</protein>
<evidence type="ECO:0000313" key="3">
    <source>
        <dbReference type="Proteomes" id="UP000000600"/>
    </source>
</evidence>
<evidence type="ECO:0000256" key="1">
    <source>
        <dbReference type="SAM" id="SignalP"/>
    </source>
</evidence>
<dbReference type="RefSeq" id="XP_001429077.1">
    <property type="nucleotide sequence ID" value="XM_001429040.1"/>
</dbReference>
<organism evidence="2 3">
    <name type="scientific">Paramecium tetraurelia</name>
    <dbReference type="NCBI Taxonomy" id="5888"/>
    <lineage>
        <taxon>Eukaryota</taxon>
        <taxon>Sar</taxon>
        <taxon>Alveolata</taxon>
        <taxon>Ciliophora</taxon>
        <taxon>Intramacronucleata</taxon>
        <taxon>Oligohymenophorea</taxon>
        <taxon>Peniculida</taxon>
        <taxon>Parameciidae</taxon>
        <taxon>Paramecium</taxon>
    </lineage>
</organism>
<sequence>MPPNIYQSNYFILTATFLLVCFQSIFPKTPCTYHHKQPSQNQLKKYHLRYSNTIINAF</sequence>
<evidence type="ECO:0000313" key="2">
    <source>
        <dbReference type="EMBL" id="CAK61679.1"/>
    </source>
</evidence>
<gene>
    <name evidence="2" type="ORF">GSPATT00031911001</name>
</gene>
<dbReference type="GeneID" id="5014861"/>
<keyword evidence="3" id="KW-1185">Reference proteome</keyword>
<dbReference type="EMBL" id="CT868015">
    <property type="protein sequence ID" value="CAK61679.1"/>
    <property type="molecule type" value="Genomic_DNA"/>
</dbReference>
<keyword evidence="1" id="KW-0732">Signal</keyword>
<name>A0BT12_PARTE</name>
<dbReference type="Proteomes" id="UP000000600">
    <property type="component" value="Unassembled WGS sequence"/>
</dbReference>
<feature type="signal peptide" evidence="1">
    <location>
        <begin position="1"/>
        <end position="27"/>
    </location>
</feature>
<dbReference type="InParanoid" id="A0BT12"/>
<dbReference type="AlphaFoldDB" id="A0BT12"/>
<feature type="chain" id="PRO_5002622930" evidence="1">
    <location>
        <begin position="28"/>
        <end position="58"/>
    </location>
</feature>
<dbReference type="HOGENOM" id="CLU_2983199_0_0_1"/>